<dbReference type="GO" id="GO:0000151">
    <property type="term" value="C:ubiquitin ligase complex"/>
    <property type="evidence" value="ECO:0007669"/>
    <property type="project" value="InterPro"/>
</dbReference>
<comment type="subcellular location">
    <subcellularLocation>
        <location evidence="3">Cytoplasm</location>
    </subcellularLocation>
    <subcellularLocation>
        <location evidence="2">Nucleus</location>
    </subcellularLocation>
</comment>
<dbReference type="AlphaFoldDB" id="A0A9P6W9J1"/>
<dbReference type="EMBL" id="PUHQ01000003">
    <property type="protein sequence ID" value="KAG0666892.1"/>
    <property type="molecule type" value="Genomic_DNA"/>
</dbReference>
<proteinExistence type="inferred from homology"/>
<dbReference type="PANTHER" id="PTHR13931">
    <property type="entry name" value="UBIQUITINATION FACTOR E4"/>
    <property type="match status" value="1"/>
</dbReference>
<dbReference type="FunFam" id="3.30.40.10:FF:000055">
    <property type="entry name" value="Ubiquitin conjugation factor e4 a"/>
    <property type="match status" value="1"/>
</dbReference>
<dbReference type="Pfam" id="PF04564">
    <property type="entry name" value="U-box"/>
    <property type="match status" value="1"/>
</dbReference>
<comment type="catalytic activity">
    <reaction evidence="1">
        <text>S-ubiquitinyl-[E2 ubiquitin-conjugating enzyme]-L-cysteine + [acceptor protein]-L-lysine = [E2 ubiquitin-conjugating enzyme]-L-cysteine + N(6)-ubiquitinyl-[acceptor protein]-L-lysine.</text>
        <dbReference type="EC" id="2.3.2.27"/>
    </reaction>
</comment>
<dbReference type="PROSITE" id="PS51698">
    <property type="entry name" value="U_BOX"/>
    <property type="match status" value="1"/>
</dbReference>
<feature type="region of interest" description="Disordered" evidence="11">
    <location>
        <begin position="1129"/>
        <end position="1158"/>
    </location>
</feature>
<dbReference type="OrthoDB" id="20295at2759"/>
<dbReference type="GO" id="GO:0034450">
    <property type="term" value="F:ubiquitin-ubiquitin ligase activity"/>
    <property type="evidence" value="ECO:0007669"/>
    <property type="project" value="InterPro"/>
</dbReference>
<evidence type="ECO:0000313" key="14">
    <source>
        <dbReference type="Proteomes" id="UP000777482"/>
    </source>
</evidence>
<evidence type="ECO:0000256" key="5">
    <source>
        <dbReference type="ARBA" id="ARBA00007434"/>
    </source>
</evidence>
<accession>A0A9P6W9J1</accession>
<feature type="region of interest" description="Disordered" evidence="11">
    <location>
        <begin position="1"/>
        <end position="84"/>
    </location>
</feature>
<evidence type="ECO:0000256" key="8">
    <source>
        <dbReference type="ARBA" id="ARBA00022679"/>
    </source>
</evidence>
<comment type="pathway">
    <text evidence="4">Protein modification; protein ubiquitination.</text>
</comment>
<feature type="compositionally biased region" description="Low complexity" evidence="11">
    <location>
        <begin position="1137"/>
        <end position="1147"/>
    </location>
</feature>
<comment type="similarity">
    <text evidence="5">Belongs to the ubiquitin conjugation factor E4 family.</text>
</comment>
<keyword evidence="7" id="KW-0963">Cytoplasm</keyword>
<gene>
    <name evidence="13" type="ORF">C6P46_003602</name>
</gene>
<evidence type="ECO:0000256" key="7">
    <source>
        <dbReference type="ARBA" id="ARBA00022490"/>
    </source>
</evidence>
<feature type="domain" description="U-box" evidence="12">
    <location>
        <begin position="1051"/>
        <end position="1125"/>
    </location>
</feature>
<keyword evidence="8" id="KW-0808">Transferase</keyword>
<dbReference type="PANTHER" id="PTHR13931:SF2">
    <property type="entry name" value="UBIQUITIN CONJUGATION FACTOR E4 B"/>
    <property type="match status" value="1"/>
</dbReference>
<evidence type="ECO:0000256" key="6">
    <source>
        <dbReference type="ARBA" id="ARBA00012483"/>
    </source>
</evidence>
<keyword evidence="10" id="KW-0539">Nucleus</keyword>
<evidence type="ECO:0000313" key="13">
    <source>
        <dbReference type="EMBL" id="KAG0666892.1"/>
    </source>
</evidence>
<dbReference type="GO" id="GO:0005737">
    <property type="term" value="C:cytoplasm"/>
    <property type="evidence" value="ECO:0007669"/>
    <property type="project" value="UniProtKB-SubCell"/>
</dbReference>
<organism evidence="13 14">
    <name type="scientific">Rhodotorula mucilaginosa</name>
    <name type="common">Yeast</name>
    <name type="synonym">Rhodotorula rubra</name>
    <dbReference type="NCBI Taxonomy" id="5537"/>
    <lineage>
        <taxon>Eukaryota</taxon>
        <taxon>Fungi</taxon>
        <taxon>Dikarya</taxon>
        <taxon>Basidiomycota</taxon>
        <taxon>Pucciniomycotina</taxon>
        <taxon>Microbotryomycetes</taxon>
        <taxon>Sporidiobolales</taxon>
        <taxon>Sporidiobolaceae</taxon>
        <taxon>Rhodotorula</taxon>
    </lineage>
</organism>
<keyword evidence="9" id="KW-0833">Ubl conjugation pathway</keyword>
<reference evidence="13 14" key="1">
    <citation type="submission" date="2020-11" db="EMBL/GenBank/DDBJ databases">
        <title>Kefir isolates.</title>
        <authorList>
            <person name="Marcisauskas S."/>
            <person name="Kim Y."/>
            <person name="Blasche S."/>
        </authorList>
    </citation>
    <scope>NUCLEOTIDE SEQUENCE [LARGE SCALE GENOMIC DNA]</scope>
    <source>
        <strain evidence="13 14">KR</strain>
    </source>
</reference>
<feature type="compositionally biased region" description="Pro residues" evidence="11">
    <location>
        <begin position="39"/>
        <end position="51"/>
    </location>
</feature>
<dbReference type="Proteomes" id="UP000777482">
    <property type="component" value="Unassembled WGS sequence"/>
</dbReference>
<name>A0A9P6W9J1_RHOMI</name>
<dbReference type="GO" id="GO:0000209">
    <property type="term" value="P:protein polyubiquitination"/>
    <property type="evidence" value="ECO:0007669"/>
    <property type="project" value="TreeGrafter"/>
</dbReference>
<evidence type="ECO:0000256" key="1">
    <source>
        <dbReference type="ARBA" id="ARBA00000900"/>
    </source>
</evidence>
<feature type="compositionally biased region" description="Low complexity" evidence="11">
    <location>
        <begin position="57"/>
        <end position="68"/>
    </location>
</feature>
<protein>
    <recommendedName>
        <fullName evidence="6">RING-type E3 ubiquitin transferase</fullName>
        <ecNumber evidence="6">2.3.2.27</ecNumber>
    </recommendedName>
</protein>
<dbReference type="GO" id="GO:0005634">
    <property type="term" value="C:nucleus"/>
    <property type="evidence" value="ECO:0007669"/>
    <property type="project" value="UniProtKB-SubCell"/>
</dbReference>
<dbReference type="SMART" id="SM00504">
    <property type="entry name" value="Ubox"/>
    <property type="match status" value="1"/>
</dbReference>
<keyword evidence="14" id="KW-1185">Reference proteome</keyword>
<feature type="compositionally biased region" description="Low complexity" evidence="11">
    <location>
        <begin position="22"/>
        <end position="32"/>
    </location>
</feature>
<dbReference type="EC" id="2.3.2.27" evidence="6"/>
<dbReference type="InterPro" id="IPR003613">
    <property type="entry name" value="Ubox_domain"/>
</dbReference>
<dbReference type="Pfam" id="PF10408">
    <property type="entry name" value="Ufd2P_core"/>
    <property type="match status" value="1"/>
</dbReference>
<comment type="caution">
    <text evidence="13">The sequence shown here is derived from an EMBL/GenBank/DDBJ whole genome shotgun (WGS) entry which is preliminary data.</text>
</comment>
<evidence type="ECO:0000259" key="12">
    <source>
        <dbReference type="PROSITE" id="PS51698"/>
    </source>
</evidence>
<dbReference type="Gene3D" id="3.30.40.10">
    <property type="entry name" value="Zinc/RING finger domain, C3HC4 (zinc finger)"/>
    <property type="match status" value="1"/>
</dbReference>
<evidence type="ECO:0000256" key="11">
    <source>
        <dbReference type="SAM" id="MobiDB-lite"/>
    </source>
</evidence>
<sequence>MSEPTPLSDAEKIRLKRIAKLQQQQQQQQAQAGSSTQSPTPPPPKPTPAPAPVRSSAPKLAPAPAQKPITPQPRQPPKFTDSYDQWQDRVVRDILDVTLDVEAAQASNWSTVYLKDVAQELDEEEPSTSRPRPLRIDLADRLLLARLSLSPSNMNDDDFEMATVLASLPANETAFEYLGGCWRRERAERFKVVAKKDSDAAEAQKRLAGLAEIKALLVSYIGLVLQDPSMFPQDHISGKPLGALELEPLLIPNSTPIPAGRLQLGDVPSLLNDLAIRFTPSASSDYEGGLDEILLPLFTRWNSHLLTHKLDIGGGPAASANATPTWRDILQAVQSLSEIKLVAATLPTLPGWDLPSDQGQQQAPRLEYHTLLGPLLRLSTFPDGAVRPPSSLPLGCGPYTLGGELVRSRAPLPLTPKKAFIAASLLPRAEFDGPWQHRQCIGKLAWNAAWGPASPTARGAVLGYFGRVASLNAKRAAMRVDPNTVSSEGYIINLHSILLRFAEPFLDAGFTKIDKIDPLYYRRSSRIDVKEDTKINATQQESDAFYSHATNEETTPPNFISEIFFLCAQFLHIGPMHAIKEHKGIGQQISHMQRQLNEMEADQTWRGVHRPVSVLVQHKEADRSPCCRRLRKKQQRKRASTATSHHLAYEVQLLDPDYLAKCTSFSNLVMAWLVRLVDPKKQHPHVRIDLPLPDETPEIFRMLPEFLIEDITEFLSFTSKFAPQVLESSSQDELMSFMLVFLSTPYMKNPYLKGQFVEIMYYLSRPTYTSRNGCLGDVLNFHQLSLRYLMPCLIHAYIEIEITGSHTQFYDKFNTRFYITQLFKLVWSNPTHREALKRESQVNFERYVRFVNLLMNDTTYLLDDALVHLGKIADMQRAMDDKAAWEAQPATERQEKEKLLRQYESTVKSDLDLGHESLRLLKLFSQETKEPFLAPEIVDRLAAMLDQNLHVLAGPRCQDLKVKEPEKYHFKPKELLSDVLQIFLQLGPHTAFQTAVAKDGRSYSQDLFQRATRIARKTAIKTDEELNEIAAMVSRVEVIKAAEEADEALGEIPDDYLDPLTYDIMRDPVVLPSSRTIVDRSTIKQHYLSDPTDPFNRQPLKWEDIVDATEMREQIQKFLAERKAKHVEASLAEHETAAASESTAAPAQGDEPMKVDEA</sequence>
<dbReference type="GO" id="GO:0036503">
    <property type="term" value="P:ERAD pathway"/>
    <property type="evidence" value="ECO:0007669"/>
    <property type="project" value="InterPro"/>
</dbReference>
<evidence type="ECO:0000256" key="10">
    <source>
        <dbReference type="ARBA" id="ARBA00023242"/>
    </source>
</evidence>
<dbReference type="InterPro" id="IPR013083">
    <property type="entry name" value="Znf_RING/FYVE/PHD"/>
</dbReference>
<dbReference type="InterPro" id="IPR045132">
    <property type="entry name" value="UBE4"/>
</dbReference>
<evidence type="ECO:0000256" key="4">
    <source>
        <dbReference type="ARBA" id="ARBA00004906"/>
    </source>
</evidence>
<evidence type="ECO:0000256" key="9">
    <source>
        <dbReference type="ARBA" id="ARBA00022786"/>
    </source>
</evidence>
<dbReference type="GO" id="GO:0006511">
    <property type="term" value="P:ubiquitin-dependent protein catabolic process"/>
    <property type="evidence" value="ECO:0007669"/>
    <property type="project" value="InterPro"/>
</dbReference>
<dbReference type="SUPFAM" id="SSF57850">
    <property type="entry name" value="RING/U-box"/>
    <property type="match status" value="1"/>
</dbReference>
<evidence type="ECO:0000256" key="3">
    <source>
        <dbReference type="ARBA" id="ARBA00004496"/>
    </source>
</evidence>
<evidence type="ECO:0000256" key="2">
    <source>
        <dbReference type="ARBA" id="ARBA00004123"/>
    </source>
</evidence>
<dbReference type="InterPro" id="IPR019474">
    <property type="entry name" value="Ub_conjug_fac_E4_core"/>
</dbReference>